<dbReference type="eggNOG" id="ENOG502ZXPR">
    <property type="taxonomic scope" value="Bacteria"/>
</dbReference>
<feature type="signal peptide" evidence="1">
    <location>
        <begin position="1"/>
        <end position="27"/>
    </location>
</feature>
<keyword evidence="3" id="KW-1185">Reference proteome</keyword>
<dbReference type="KEGG" id="hdn:Hden_0623"/>
<dbReference type="AlphaFoldDB" id="D8JSV9"/>
<dbReference type="RefSeq" id="WP_013214661.1">
    <property type="nucleotide sequence ID" value="NC_014313.1"/>
</dbReference>
<protein>
    <recommendedName>
        <fullName evidence="4">ATP/GTP-binding site motif A</fullName>
    </recommendedName>
</protein>
<dbReference type="EMBL" id="CP002083">
    <property type="protein sequence ID" value="ADJ22444.1"/>
    <property type="molecule type" value="Genomic_DNA"/>
</dbReference>
<accession>D8JSV9</accession>
<dbReference type="OrthoDB" id="9815514at2"/>
<proteinExistence type="predicted"/>
<name>D8JSV9_HYPDA</name>
<organism evidence="2 3">
    <name type="scientific">Hyphomicrobium denitrificans (strain ATCC 51888 / DSM 1869 / NCIMB 11706 / TK 0415)</name>
    <dbReference type="NCBI Taxonomy" id="582899"/>
    <lineage>
        <taxon>Bacteria</taxon>
        <taxon>Pseudomonadati</taxon>
        <taxon>Pseudomonadota</taxon>
        <taxon>Alphaproteobacteria</taxon>
        <taxon>Hyphomicrobiales</taxon>
        <taxon>Hyphomicrobiaceae</taxon>
        <taxon>Hyphomicrobium</taxon>
    </lineage>
</organism>
<gene>
    <name evidence="2" type="ordered locus">Hden_0623</name>
</gene>
<dbReference type="Pfam" id="PF08904">
    <property type="entry name" value="EipB_like"/>
    <property type="match status" value="1"/>
</dbReference>
<keyword evidence="1" id="KW-0732">Signal</keyword>
<evidence type="ECO:0000256" key="1">
    <source>
        <dbReference type="SAM" id="SignalP"/>
    </source>
</evidence>
<evidence type="ECO:0000313" key="3">
    <source>
        <dbReference type="Proteomes" id="UP000002033"/>
    </source>
</evidence>
<feature type="chain" id="PRO_5003116326" description="ATP/GTP-binding site motif A" evidence="1">
    <location>
        <begin position="28"/>
        <end position="290"/>
    </location>
</feature>
<sequence precursor="true">MTSRIEISARSVLAALAGLAWAAPAGAQEPVHFAPHRAVYELSLADSSAGAGVSGVAGRMVYELNGSSCDGYTQNMRFVTVMTNQEGTETLSDLRNSSWEDADGKKLRFSSTQYQNDELADASQGDAARSKGTTPVVGVDLVKPSKKRVALPNDIYFPMQHASTLVQAAKNGVKLLTANLYDGSEKGEKYYLTSTAIGREYAPGAKPLSAAAKGGEKLAGVASWPMSISYFDAGKDQEDQLPAYELSFRYFEDGVTSDLKIDYGEFAIKGELKELTFLEPGKCPASASAH</sequence>
<reference evidence="3" key="1">
    <citation type="journal article" date="2011" name="J. Bacteriol.">
        <title>Genome sequences of eight morphologically diverse alphaproteobacteria.</title>
        <authorList>
            <consortium name="US DOE Joint Genome Institute"/>
            <person name="Brown P.J."/>
            <person name="Kysela D.T."/>
            <person name="Buechlein A."/>
            <person name="Hemmerich C."/>
            <person name="Brun Y.V."/>
        </authorList>
    </citation>
    <scope>NUCLEOTIDE SEQUENCE [LARGE SCALE GENOMIC DNA]</scope>
    <source>
        <strain evidence="3">ATCC 51888 / DSM 1869 / NCIB 11706 / TK 0415</strain>
    </source>
</reference>
<dbReference type="HOGENOM" id="CLU_064490_0_0_5"/>
<evidence type="ECO:0008006" key="4">
    <source>
        <dbReference type="Google" id="ProtNLM"/>
    </source>
</evidence>
<evidence type="ECO:0000313" key="2">
    <source>
        <dbReference type="EMBL" id="ADJ22444.1"/>
    </source>
</evidence>
<dbReference type="STRING" id="582899.Hden_0623"/>
<dbReference type="Proteomes" id="UP000002033">
    <property type="component" value="Chromosome"/>
</dbReference>
<dbReference type="InterPro" id="IPR015000">
    <property type="entry name" value="EipB-like"/>
</dbReference>